<feature type="signal peptide" evidence="1">
    <location>
        <begin position="1"/>
        <end position="21"/>
    </location>
</feature>
<dbReference type="InterPro" id="IPR053147">
    <property type="entry name" value="Hsp_HslJ-like"/>
</dbReference>
<dbReference type="PROSITE" id="PS51257">
    <property type="entry name" value="PROKAR_LIPOPROTEIN"/>
    <property type="match status" value="1"/>
</dbReference>
<dbReference type="Gene3D" id="2.40.128.270">
    <property type="match status" value="2"/>
</dbReference>
<feature type="domain" description="DUF306" evidence="2">
    <location>
        <begin position="27"/>
        <end position="133"/>
    </location>
</feature>
<evidence type="ECO:0000259" key="2">
    <source>
        <dbReference type="Pfam" id="PF03724"/>
    </source>
</evidence>
<keyword evidence="4" id="KW-1185">Reference proteome</keyword>
<sequence length="257" mass="26342">MSRAMLAVLLLVVAGCGGADAGGSAAPLDGRTFLSTSVKENGQPKDLVPGTRLSLTFDQGKVSAIAGCNHLFGDVTIDGGKLTVGQMGGTDMGCDKPRHDQDAWVTEFLTGGPAFRLDGDTLVLTGSKGEITLTDRRVVTPDKALIGTRWQVESLIEGDTVSSVPTGEQAYVVLTDDGKATGSTGCNQFGASAVEADGRITFSQVRSTKMACPGGGDVLERAVLAVLGAGPLTWRIDADKLTLTAATGAGLDLRATA</sequence>
<evidence type="ECO:0000256" key="1">
    <source>
        <dbReference type="SAM" id="SignalP"/>
    </source>
</evidence>
<keyword evidence="3" id="KW-0346">Stress response</keyword>
<keyword evidence="1" id="KW-0732">Signal</keyword>
<gene>
    <name evidence="3" type="ORF">F4553_004179</name>
</gene>
<reference evidence="3 4" key="1">
    <citation type="submission" date="2020-08" db="EMBL/GenBank/DDBJ databases">
        <title>Sequencing the genomes of 1000 actinobacteria strains.</title>
        <authorList>
            <person name="Klenk H.-P."/>
        </authorList>
    </citation>
    <scope>NUCLEOTIDE SEQUENCE [LARGE SCALE GENOMIC DNA]</scope>
    <source>
        <strain evidence="3 4">DSM 45362</strain>
    </source>
</reference>
<comment type="caution">
    <text evidence="3">The sequence shown here is derived from an EMBL/GenBank/DDBJ whole genome shotgun (WGS) entry which is preliminary data.</text>
</comment>
<dbReference type="EMBL" id="JACHMN010000002">
    <property type="protein sequence ID" value="MBB5870800.1"/>
    <property type="molecule type" value="Genomic_DNA"/>
</dbReference>
<evidence type="ECO:0000313" key="3">
    <source>
        <dbReference type="EMBL" id="MBB5870800.1"/>
    </source>
</evidence>
<dbReference type="AlphaFoldDB" id="A0A841BVK9"/>
<dbReference type="Proteomes" id="UP000587527">
    <property type="component" value="Unassembled WGS sequence"/>
</dbReference>
<accession>A0A841BVK9</accession>
<feature type="domain" description="DUF306" evidence="2">
    <location>
        <begin position="143"/>
        <end position="249"/>
    </location>
</feature>
<dbReference type="InterPro" id="IPR038670">
    <property type="entry name" value="HslJ-like_sf"/>
</dbReference>
<protein>
    <submittedName>
        <fullName evidence="3">Heat shock protein HslJ</fullName>
    </submittedName>
</protein>
<proteinExistence type="predicted"/>
<dbReference type="InterPro" id="IPR005184">
    <property type="entry name" value="DUF306_Meta_HslJ"/>
</dbReference>
<feature type="chain" id="PRO_5032445304" evidence="1">
    <location>
        <begin position="22"/>
        <end position="257"/>
    </location>
</feature>
<organism evidence="3 4">
    <name type="scientific">Allocatelliglobosispora scoriae</name>
    <dbReference type="NCBI Taxonomy" id="643052"/>
    <lineage>
        <taxon>Bacteria</taxon>
        <taxon>Bacillati</taxon>
        <taxon>Actinomycetota</taxon>
        <taxon>Actinomycetes</taxon>
        <taxon>Micromonosporales</taxon>
        <taxon>Micromonosporaceae</taxon>
        <taxon>Allocatelliglobosispora</taxon>
    </lineage>
</organism>
<dbReference type="PANTHER" id="PTHR35535:SF1">
    <property type="entry name" value="HEAT SHOCK PROTEIN HSLJ"/>
    <property type="match status" value="1"/>
</dbReference>
<name>A0A841BVK9_9ACTN</name>
<dbReference type="PANTHER" id="PTHR35535">
    <property type="entry name" value="HEAT SHOCK PROTEIN HSLJ"/>
    <property type="match status" value="1"/>
</dbReference>
<dbReference type="RefSeq" id="WP_184838432.1">
    <property type="nucleotide sequence ID" value="NZ_JACHMN010000002.1"/>
</dbReference>
<evidence type="ECO:0000313" key="4">
    <source>
        <dbReference type="Proteomes" id="UP000587527"/>
    </source>
</evidence>
<dbReference type="Pfam" id="PF03724">
    <property type="entry name" value="META"/>
    <property type="match status" value="2"/>
</dbReference>